<dbReference type="InterPro" id="IPR006091">
    <property type="entry name" value="Acyl-CoA_Oxase/DH_mid-dom"/>
</dbReference>
<dbReference type="OrthoDB" id="24853at2157"/>
<keyword evidence="2 4" id="KW-0285">Flavoprotein</keyword>
<dbReference type="Pfam" id="PF18158">
    <property type="entry name" value="AidB_N"/>
    <property type="match status" value="1"/>
</dbReference>
<dbReference type="PANTHER" id="PTHR42707:SF2">
    <property type="entry name" value="ACD11 DEHYDROGENASE"/>
    <property type="match status" value="1"/>
</dbReference>
<evidence type="ECO:0000259" key="6">
    <source>
        <dbReference type="Pfam" id="PF02770"/>
    </source>
</evidence>
<dbReference type="InterPro" id="IPR009100">
    <property type="entry name" value="AcylCoA_DH/oxidase_NM_dom_sf"/>
</dbReference>
<sequence length="607" mass="67784">MVDTPIDYSQYEEGRHVNYWALDPALRAEVERTYADAEFEWAEPELSDLGEVTGHTITDNAEIIDREGHELRTYDKHGEIQNHVQYHPLQHENDQLVYDRGVTHDIFHAPPGRDDPLGFQHVLTQQTILSFADGGFVCPVSMTTGAAIVLEKYVDDDHPNADLLDEYFQGLTSRDYDDHIEGAMFLTEKQGGSDVGANETTAEPTDEEGVYELHGEKWFCSNIDAEGTLALARRPDAPDGTAGLSLFLVPHTKRDGQLNDQLYRRLKDKLGTIAVPTGEVEFRGAEAYLVGEPENGFKLMAEMMNFERLTNATGSVGGMGRCLLESKVQAATRDAFGETIQEYPLMRRDLVNMQTDYEAALAFTFEATRHYADYMANEQRLDEAPEDRDDDAARAFKLMRLLVPIAKYKTARMAVDTASYACEVLGGNGYVNGFATERMLRDSQVLPIWEGTSNVLSLDVLRVLNREAAHEELFPLVEDCLDAAEHPHLDDLAGTVADEFESMQAAMLSLATEDQDYAQHEAKQLADYIFDVVTAALLIERAQDAIDERDDARKALVAEWFVETRFEKGDARGITDGEKLPDDHFAEIVQHGSLSPDQLADTAPADD</sequence>
<organism evidence="8 9">
    <name type="scientific">Halorientalis persicus</name>
    <dbReference type="NCBI Taxonomy" id="1367881"/>
    <lineage>
        <taxon>Archaea</taxon>
        <taxon>Methanobacteriati</taxon>
        <taxon>Methanobacteriota</taxon>
        <taxon>Stenosarchaea group</taxon>
        <taxon>Halobacteria</taxon>
        <taxon>Halobacteriales</taxon>
        <taxon>Haloarculaceae</taxon>
        <taxon>Halorientalis</taxon>
    </lineage>
</organism>
<evidence type="ECO:0000256" key="1">
    <source>
        <dbReference type="ARBA" id="ARBA00009347"/>
    </source>
</evidence>
<dbReference type="InterPro" id="IPR009075">
    <property type="entry name" value="AcylCo_DH/oxidase_C"/>
</dbReference>
<feature type="domain" description="Adaptive response protein AidB N-terminal" evidence="7">
    <location>
        <begin position="12"/>
        <end position="177"/>
    </location>
</feature>
<proteinExistence type="inferred from homology"/>
<name>A0A1H8QZ48_9EURY</name>
<dbReference type="AlphaFoldDB" id="A0A1H8QZ48"/>
<protein>
    <submittedName>
        <fullName evidence="8">Acyl-CoA dehydrogenase</fullName>
    </submittedName>
</protein>
<dbReference type="InterPro" id="IPR041504">
    <property type="entry name" value="AidB_N"/>
</dbReference>
<evidence type="ECO:0000259" key="7">
    <source>
        <dbReference type="Pfam" id="PF18158"/>
    </source>
</evidence>
<feature type="domain" description="Acyl-CoA oxidase/dehydrogenase middle" evidence="6">
    <location>
        <begin position="183"/>
        <end position="283"/>
    </location>
</feature>
<dbReference type="Gene3D" id="2.40.110.20">
    <property type="match status" value="1"/>
</dbReference>
<gene>
    <name evidence="8" type="ORF">SAMN05216388_101523</name>
</gene>
<dbReference type="Pfam" id="PF00441">
    <property type="entry name" value="Acyl-CoA_dh_1"/>
    <property type="match status" value="1"/>
</dbReference>
<dbReference type="RefSeq" id="WP_092661640.1">
    <property type="nucleotide sequence ID" value="NZ_FOCX01000015.1"/>
</dbReference>
<evidence type="ECO:0000256" key="2">
    <source>
        <dbReference type="ARBA" id="ARBA00022630"/>
    </source>
</evidence>
<dbReference type="PANTHER" id="PTHR42707">
    <property type="entry name" value="ACYL-COA DEHYDROGENASE"/>
    <property type="match status" value="1"/>
</dbReference>
<dbReference type="GO" id="GO:0003995">
    <property type="term" value="F:acyl-CoA dehydrogenase activity"/>
    <property type="evidence" value="ECO:0007669"/>
    <property type="project" value="TreeGrafter"/>
</dbReference>
<evidence type="ECO:0000313" key="8">
    <source>
        <dbReference type="EMBL" id="SEO59277.1"/>
    </source>
</evidence>
<keyword evidence="3 4" id="KW-0274">FAD</keyword>
<dbReference type="SUPFAM" id="SSF47203">
    <property type="entry name" value="Acyl-CoA dehydrogenase C-terminal domain-like"/>
    <property type="match status" value="1"/>
</dbReference>
<dbReference type="Gene3D" id="1.20.140.10">
    <property type="entry name" value="Butyryl-CoA Dehydrogenase, subunit A, domain 3"/>
    <property type="match status" value="1"/>
</dbReference>
<dbReference type="InterPro" id="IPR052904">
    <property type="entry name" value="Acyl-CoA_dehydrogenase-like"/>
</dbReference>
<keyword evidence="4" id="KW-0560">Oxidoreductase</keyword>
<dbReference type="EMBL" id="FOCX01000015">
    <property type="protein sequence ID" value="SEO59277.1"/>
    <property type="molecule type" value="Genomic_DNA"/>
</dbReference>
<dbReference type="Proteomes" id="UP000198775">
    <property type="component" value="Unassembled WGS sequence"/>
</dbReference>
<evidence type="ECO:0000313" key="9">
    <source>
        <dbReference type="Proteomes" id="UP000198775"/>
    </source>
</evidence>
<evidence type="ECO:0000259" key="5">
    <source>
        <dbReference type="Pfam" id="PF00441"/>
    </source>
</evidence>
<reference evidence="9" key="1">
    <citation type="submission" date="2016-10" db="EMBL/GenBank/DDBJ databases">
        <authorList>
            <person name="Varghese N."/>
            <person name="Submissions S."/>
        </authorList>
    </citation>
    <scope>NUCLEOTIDE SEQUENCE [LARGE SCALE GENOMIC DNA]</scope>
    <source>
        <strain evidence="9">IBRC-M 10043</strain>
    </source>
</reference>
<comment type="cofactor">
    <cofactor evidence="4">
        <name>FAD</name>
        <dbReference type="ChEBI" id="CHEBI:57692"/>
    </cofactor>
</comment>
<dbReference type="InterPro" id="IPR036250">
    <property type="entry name" value="AcylCo_DH-like_C"/>
</dbReference>
<comment type="similarity">
    <text evidence="1 4">Belongs to the acyl-CoA dehydrogenase family.</text>
</comment>
<evidence type="ECO:0000256" key="4">
    <source>
        <dbReference type="RuleBase" id="RU362125"/>
    </source>
</evidence>
<evidence type="ECO:0000256" key="3">
    <source>
        <dbReference type="ARBA" id="ARBA00022827"/>
    </source>
</evidence>
<accession>A0A1H8QZ48</accession>
<dbReference type="SUPFAM" id="SSF56645">
    <property type="entry name" value="Acyl-CoA dehydrogenase NM domain-like"/>
    <property type="match status" value="1"/>
</dbReference>
<dbReference type="Pfam" id="PF02770">
    <property type="entry name" value="Acyl-CoA_dh_M"/>
    <property type="match status" value="1"/>
</dbReference>
<feature type="domain" description="Acyl-CoA dehydrogenase/oxidase C-terminal" evidence="5">
    <location>
        <begin position="295"/>
        <end position="463"/>
    </location>
</feature>
<keyword evidence="9" id="KW-1185">Reference proteome</keyword>